<gene>
    <name evidence="1" type="ORF">PR048_009050</name>
</gene>
<reference evidence="1 2" key="1">
    <citation type="submission" date="2023-02" db="EMBL/GenBank/DDBJ databases">
        <title>LHISI_Scaffold_Assembly.</title>
        <authorList>
            <person name="Stuart O.P."/>
            <person name="Cleave R."/>
            <person name="Magrath M.J.L."/>
            <person name="Mikheyev A.S."/>
        </authorList>
    </citation>
    <scope>NUCLEOTIDE SEQUENCE [LARGE SCALE GENOMIC DNA]</scope>
    <source>
        <strain evidence="1">Daus_M_001</strain>
        <tissue evidence="1">Leg muscle</tissue>
    </source>
</reference>
<evidence type="ECO:0000313" key="1">
    <source>
        <dbReference type="EMBL" id="KAJ8889551.1"/>
    </source>
</evidence>
<protein>
    <submittedName>
        <fullName evidence="1">Uncharacterized protein</fullName>
    </submittedName>
</protein>
<dbReference type="Proteomes" id="UP001159363">
    <property type="component" value="Chromosome 3"/>
</dbReference>
<organism evidence="1 2">
    <name type="scientific">Dryococelus australis</name>
    <dbReference type="NCBI Taxonomy" id="614101"/>
    <lineage>
        <taxon>Eukaryota</taxon>
        <taxon>Metazoa</taxon>
        <taxon>Ecdysozoa</taxon>
        <taxon>Arthropoda</taxon>
        <taxon>Hexapoda</taxon>
        <taxon>Insecta</taxon>
        <taxon>Pterygota</taxon>
        <taxon>Neoptera</taxon>
        <taxon>Polyneoptera</taxon>
        <taxon>Phasmatodea</taxon>
        <taxon>Verophasmatodea</taxon>
        <taxon>Anareolatae</taxon>
        <taxon>Phasmatidae</taxon>
        <taxon>Eurycanthinae</taxon>
        <taxon>Dryococelus</taxon>
    </lineage>
</organism>
<keyword evidence="2" id="KW-1185">Reference proteome</keyword>
<name>A0ABQ9HZL4_9NEOP</name>
<accession>A0ABQ9HZL4</accession>
<dbReference type="EMBL" id="JARBHB010000003">
    <property type="protein sequence ID" value="KAJ8889551.1"/>
    <property type="molecule type" value="Genomic_DNA"/>
</dbReference>
<sequence>MKARNTEVLWKNKHLNIPSAQDPNKPLTIAVEELHRYIGICTLSSVATFLNVRLYWNQTHGLDMVKN</sequence>
<comment type="caution">
    <text evidence="1">The sequence shown here is derived from an EMBL/GenBank/DDBJ whole genome shotgun (WGS) entry which is preliminary data.</text>
</comment>
<evidence type="ECO:0000313" key="2">
    <source>
        <dbReference type="Proteomes" id="UP001159363"/>
    </source>
</evidence>
<proteinExistence type="predicted"/>